<reference evidence="3" key="1">
    <citation type="journal article" date="2013" name="Nat. Biotechnol.">
        <title>Chinese hamster genome sequenced from sorted chromosomes.</title>
        <authorList>
            <person name="Brinkrolf K."/>
            <person name="Rupp O."/>
            <person name="Laux H."/>
            <person name="Kollin F."/>
            <person name="Ernst W."/>
            <person name="Linke B."/>
            <person name="Kofler R."/>
            <person name="Romand S."/>
            <person name="Hesse F."/>
            <person name="Budach W.E."/>
            <person name="Galosy S."/>
            <person name="Muller D."/>
            <person name="Noll T."/>
            <person name="Wienberg J."/>
            <person name="Jostock T."/>
            <person name="Leonard M."/>
            <person name="Grillari J."/>
            <person name="Tauch A."/>
            <person name="Goesmann A."/>
            <person name="Helk B."/>
            <person name="Mott J.E."/>
            <person name="Puhler A."/>
            <person name="Borth N."/>
        </authorList>
    </citation>
    <scope>NUCLEOTIDE SEQUENCE [LARGE SCALE GENOMIC DNA]</scope>
    <source>
        <strain evidence="3">17A/GY</strain>
    </source>
</reference>
<sequence length="78" mass="8386">MNRDPEYGQLSDGGKDSPGQRILQTARLEPSPGGIKGNSSFTNSQDEPAKPYAACPVHNTLQPLPAQSIQTTRHEQGI</sequence>
<proteinExistence type="predicted"/>
<dbReference type="EMBL" id="KE680614">
    <property type="protein sequence ID" value="ERE71850.1"/>
    <property type="molecule type" value="Genomic_DNA"/>
</dbReference>
<dbReference type="AlphaFoldDB" id="A0A061HZF3"/>
<feature type="compositionally biased region" description="Polar residues" evidence="1">
    <location>
        <begin position="37"/>
        <end position="46"/>
    </location>
</feature>
<evidence type="ECO:0000313" key="3">
    <source>
        <dbReference type="Proteomes" id="UP000030759"/>
    </source>
</evidence>
<organism evidence="2 3">
    <name type="scientific">Cricetulus griseus</name>
    <name type="common">Chinese hamster</name>
    <name type="synonym">Cricetulus barabensis griseus</name>
    <dbReference type="NCBI Taxonomy" id="10029"/>
    <lineage>
        <taxon>Eukaryota</taxon>
        <taxon>Metazoa</taxon>
        <taxon>Chordata</taxon>
        <taxon>Craniata</taxon>
        <taxon>Vertebrata</taxon>
        <taxon>Euteleostomi</taxon>
        <taxon>Mammalia</taxon>
        <taxon>Eutheria</taxon>
        <taxon>Euarchontoglires</taxon>
        <taxon>Glires</taxon>
        <taxon>Rodentia</taxon>
        <taxon>Myomorpha</taxon>
        <taxon>Muroidea</taxon>
        <taxon>Cricetidae</taxon>
        <taxon>Cricetinae</taxon>
        <taxon>Cricetulus</taxon>
    </lineage>
</organism>
<name>A0A061HZF3_CRIGR</name>
<protein>
    <submittedName>
        <fullName evidence="2">Uncharacterized protein</fullName>
    </submittedName>
</protein>
<gene>
    <name evidence="2" type="ORF">H671_6g15448</name>
</gene>
<feature type="region of interest" description="Disordered" evidence="1">
    <location>
        <begin position="1"/>
        <end position="55"/>
    </location>
</feature>
<evidence type="ECO:0000256" key="1">
    <source>
        <dbReference type="SAM" id="MobiDB-lite"/>
    </source>
</evidence>
<evidence type="ECO:0000313" key="2">
    <source>
        <dbReference type="EMBL" id="ERE71850.1"/>
    </source>
</evidence>
<dbReference type="Proteomes" id="UP000030759">
    <property type="component" value="Unassembled WGS sequence"/>
</dbReference>
<accession>A0A061HZF3</accession>